<keyword evidence="3" id="KW-1185">Reference proteome</keyword>
<feature type="compositionally biased region" description="Basic residues" evidence="1">
    <location>
        <begin position="156"/>
        <end position="168"/>
    </location>
</feature>
<proteinExistence type="predicted"/>
<evidence type="ECO:0000256" key="1">
    <source>
        <dbReference type="SAM" id="MobiDB-lite"/>
    </source>
</evidence>
<dbReference type="EMBL" id="CM029040">
    <property type="protein sequence ID" value="KAG2635339.1"/>
    <property type="molecule type" value="Genomic_DNA"/>
</dbReference>
<comment type="caution">
    <text evidence="2">The sequence shown here is derived from an EMBL/GenBank/DDBJ whole genome shotgun (WGS) entry which is preliminary data.</text>
</comment>
<name>A0A8T0VV48_PANVG</name>
<gene>
    <name evidence="2" type="ORF">PVAP13_2NG348109</name>
</gene>
<dbReference type="Proteomes" id="UP000823388">
    <property type="component" value="Chromosome 2N"/>
</dbReference>
<reference evidence="2" key="1">
    <citation type="submission" date="2020-05" db="EMBL/GenBank/DDBJ databases">
        <title>WGS assembly of Panicum virgatum.</title>
        <authorList>
            <person name="Lovell J.T."/>
            <person name="Jenkins J."/>
            <person name="Shu S."/>
            <person name="Juenger T.E."/>
            <person name="Schmutz J."/>
        </authorList>
    </citation>
    <scope>NUCLEOTIDE SEQUENCE</scope>
    <source>
        <strain evidence="2">AP13</strain>
    </source>
</reference>
<dbReference type="AlphaFoldDB" id="A0A8T0VV48"/>
<sequence>MKEANLGSLAPDLAAARRSGAARRPCHGGAARRRPRQGGVRRRPRPWRGGARRRPWPPRRTPPAEAPPLRGGSRCPWRRRRWRPGRRSEYSRFTSGNRYCSVLYGGLQVLRRAPMYERWICKRRASSLRAGSGARRRLSRPCCCFRLPPSGAERHWTRRHQPPSRRRGRCQDGAP</sequence>
<evidence type="ECO:0000313" key="2">
    <source>
        <dbReference type="EMBL" id="KAG2635339.1"/>
    </source>
</evidence>
<organism evidence="2 3">
    <name type="scientific">Panicum virgatum</name>
    <name type="common">Blackwell switchgrass</name>
    <dbReference type="NCBI Taxonomy" id="38727"/>
    <lineage>
        <taxon>Eukaryota</taxon>
        <taxon>Viridiplantae</taxon>
        <taxon>Streptophyta</taxon>
        <taxon>Embryophyta</taxon>
        <taxon>Tracheophyta</taxon>
        <taxon>Spermatophyta</taxon>
        <taxon>Magnoliopsida</taxon>
        <taxon>Liliopsida</taxon>
        <taxon>Poales</taxon>
        <taxon>Poaceae</taxon>
        <taxon>PACMAD clade</taxon>
        <taxon>Panicoideae</taxon>
        <taxon>Panicodae</taxon>
        <taxon>Paniceae</taxon>
        <taxon>Panicinae</taxon>
        <taxon>Panicum</taxon>
        <taxon>Panicum sect. Hiantes</taxon>
    </lineage>
</organism>
<accession>A0A8T0VV48</accession>
<feature type="region of interest" description="Disordered" evidence="1">
    <location>
        <begin position="1"/>
        <end position="78"/>
    </location>
</feature>
<evidence type="ECO:0000313" key="3">
    <source>
        <dbReference type="Proteomes" id="UP000823388"/>
    </source>
</evidence>
<feature type="region of interest" description="Disordered" evidence="1">
    <location>
        <begin position="154"/>
        <end position="175"/>
    </location>
</feature>
<feature type="compositionally biased region" description="Basic residues" evidence="1">
    <location>
        <begin position="20"/>
        <end position="57"/>
    </location>
</feature>
<protein>
    <submittedName>
        <fullName evidence="2">Uncharacterized protein</fullName>
    </submittedName>
</protein>